<dbReference type="InterPro" id="IPR000086">
    <property type="entry name" value="NUDIX_hydrolase_dom"/>
</dbReference>
<dbReference type="Proteomes" id="UP001595987">
    <property type="component" value="Unassembled WGS sequence"/>
</dbReference>
<dbReference type="InterPro" id="IPR015797">
    <property type="entry name" value="NUDIX_hydrolase-like_dom_sf"/>
</dbReference>
<evidence type="ECO:0000256" key="2">
    <source>
        <dbReference type="ARBA" id="ARBA00022801"/>
    </source>
</evidence>
<dbReference type="PANTHER" id="PTHR43046">
    <property type="entry name" value="GDP-MANNOSE MANNOSYL HYDROLASE"/>
    <property type="match status" value="1"/>
</dbReference>
<accession>A0ABV9JEM2</accession>
<dbReference type="PANTHER" id="PTHR43046:SF2">
    <property type="entry name" value="8-OXO-DGTP DIPHOSPHATASE-RELATED"/>
    <property type="match status" value="1"/>
</dbReference>
<reference evidence="5" key="1">
    <citation type="journal article" date="2019" name="Int. J. Syst. Evol. Microbiol.">
        <title>The Global Catalogue of Microorganisms (GCM) 10K type strain sequencing project: providing services to taxonomists for standard genome sequencing and annotation.</title>
        <authorList>
            <consortium name="The Broad Institute Genomics Platform"/>
            <consortium name="The Broad Institute Genome Sequencing Center for Infectious Disease"/>
            <person name="Wu L."/>
            <person name="Ma J."/>
        </authorList>
    </citation>
    <scope>NUCLEOTIDE SEQUENCE [LARGE SCALE GENOMIC DNA]</scope>
    <source>
        <strain evidence="5">CCUG 63287</strain>
    </source>
</reference>
<feature type="domain" description="Nudix hydrolase" evidence="3">
    <location>
        <begin position="8"/>
        <end position="135"/>
    </location>
</feature>
<dbReference type="CDD" id="cd18875">
    <property type="entry name" value="NUDIX_Hydrolase"/>
    <property type="match status" value="1"/>
</dbReference>
<dbReference type="RefSeq" id="WP_213533065.1">
    <property type="nucleotide sequence ID" value="NZ_BOVQ01000001.1"/>
</dbReference>
<evidence type="ECO:0000256" key="1">
    <source>
        <dbReference type="ARBA" id="ARBA00001946"/>
    </source>
</evidence>
<dbReference type="SUPFAM" id="SSF55811">
    <property type="entry name" value="Nudix"/>
    <property type="match status" value="1"/>
</dbReference>
<comment type="cofactor">
    <cofactor evidence="1">
        <name>Mg(2+)</name>
        <dbReference type="ChEBI" id="CHEBI:18420"/>
    </cofactor>
</comment>
<sequence>MAKHELERVELTNMCAIIDEENQKVVVQKRVKSWCGITFPGGHVERAEAIVPSTIREIKEETGLDIRDLKACGIKDWYNPETSSRYIVFLFATTNFSGNLLEETAEGEVYWEDIEKLPDLELSSGFWEMAEMMLSRKYAEFSYLIDGKDWIKNFY</sequence>
<dbReference type="EMBL" id="JBHSGD010000005">
    <property type="protein sequence ID" value="MFC4652792.1"/>
    <property type="molecule type" value="Genomic_DNA"/>
</dbReference>
<proteinExistence type="predicted"/>
<keyword evidence="2" id="KW-0378">Hydrolase</keyword>
<evidence type="ECO:0000313" key="5">
    <source>
        <dbReference type="Proteomes" id="UP001595987"/>
    </source>
</evidence>
<evidence type="ECO:0000259" key="3">
    <source>
        <dbReference type="PROSITE" id="PS51462"/>
    </source>
</evidence>
<dbReference type="Gene3D" id="3.90.79.10">
    <property type="entry name" value="Nucleoside Triphosphate Pyrophosphohydrolase"/>
    <property type="match status" value="1"/>
</dbReference>
<organism evidence="4 5">
    <name type="scientific">Lactococcus nasutitermitis</name>
    <dbReference type="NCBI Taxonomy" id="1652957"/>
    <lineage>
        <taxon>Bacteria</taxon>
        <taxon>Bacillati</taxon>
        <taxon>Bacillota</taxon>
        <taxon>Bacilli</taxon>
        <taxon>Lactobacillales</taxon>
        <taxon>Streptococcaceae</taxon>
        <taxon>Lactococcus</taxon>
    </lineage>
</organism>
<keyword evidence="5" id="KW-1185">Reference proteome</keyword>
<name>A0ABV9JEM2_9LACT</name>
<comment type="caution">
    <text evidence="4">The sequence shown here is derived from an EMBL/GenBank/DDBJ whole genome shotgun (WGS) entry which is preliminary data.</text>
</comment>
<dbReference type="PROSITE" id="PS51462">
    <property type="entry name" value="NUDIX"/>
    <property type="match status" value="1"/>
</dbReference>
<gene>
    <name evidence="4" type="ORF">ACFO26_07700</name>
</gene>
<evidence type="ECO:0000313" key="4">
    <source>
        <dbReference type="EMBL" id="MFC4652792.1"/>
    </source>
</evidence>
<protein>
    <submittedName>
        <fullName evidence="4">8-oxo-dGTP diphosphatase</fullName>
    </submittedName>
</protein>
<dbReference type="Pfam" id="PF00293">
    <property type="entry name" value="NUDIX"/>
    <property type="match status" value="1"/>
</dbReference>